<evidence type="ECO:0000256" key="1">
    <source>
        <dbReference type="SAM" id="MobiDB-lite"/>
    </source>
</evidence>
<gene>
    <name evidence="2" type="ORF">GGR23_001917</name>
</gene>
<name>A0A7W6NJS6_9HYPH</name>
<feature type="compositionally biased region" description="Polar residues" evidence="1">
    <location>
        <begin position="584"/>
        <end position="595"/>
    </location>
</feature>
<dbReference type="Proteomes" id="UP000528286">
    <property type="component" value="Unassembled WGS sequence"/>
</dbReference>
<dbReference type="EMBL" id="JACIEZ010000003">
    <property type="protein sequence ID" value="MBB4064730.1"/>
    <property type="molecule type" value="Genomic_DNA"/>
</dbReference>
<accession>A0A7W6NJS6</accession>
<sequence>MRRRQQALDAQLAGVSARTPAERASAARAAEAAQYNEQESPAARRFRIEQAGVIALAQAEHQLTETRRERARGLEADLERQQFEMTLIGKTSTEVESLRKQYELIANLKADAAKSGLAVDEQEIDLIKRKTEEYGRLAEQMGLAKMQFDLGRQLSDSGLSNIDKRTVQTLRQYGQPEDLGSQQASDIRNIYRQMDAQEAAKGFLTSFQAELVASGGDVGDAFSKALKSSMGNLLAKMLDESLTNLGNALVGALFKGAGGSGKGGGSVGSAGMDAVSRQFNGAAPVTPVERAPLGDMTVYAKAIQSIESGGNYGALGPITKNGDRAYGAFQVMGNNIGPWSKEALGRSISAKEFLANPALQDKIFQHRFGGYVDKFGPSGAAQAWFGGPGSVGKGGAWTDVLGTSGNAYVEKFNDSLKSASTNLAGFGSGLGKIGQSLGGAFPAAPPAGGGGGGLLSWLGGLFGGGANPFSVSPQAKSLFSIAGTGVGLFADGTPSAPGGLAVVGERGRELVNLPRGAQVIPSHQTESLLARGAAGQANQNARPTMLQVVIQGASGDDHVRSLVNEGVQTALHTHNEQQRRGGFSQVQTRFSSQKG</sequence>
<reference evidence="2 3" key="1">
    <citation type="submission" date="2020-08" db="EMBL/GenBank/DDBJ databases">
        <title>Genomic Encyclopedia of Type Strains, Phase IV (KMG-IV): sequencing the most valuable type-strain genomes for metagenomic binning, comparative biology and taxonomic classification.</title>
        <authorList>
            <person name="Goeker M."/>
        </authorList>
    </citation>
    <scope>NUCLEOTIDE SEQUENCE [LARGE SCALE GENOMIC DNA]</scope>
    <source>
        <strain evidence="2 3">DSM 29853</strain>
    </source>
</reference>
<feature type="region of interest" description="Disordered" evidence="1">
    <location>
        <begin position="1"/>
        <end position="20"/>
    </location>
</feature>
<keyword evidence="3" id="KW-1185">Reference proteome</keyword>
<dbReference type="AlphaFoldDB" id="A0A7W6NJS6"/>
<dbReference type="InterPro" id="IPR023346">
    <property type="entry name" value="Lysozyme-like_dom_sf"/>
</dbReference>
<dbReference type="SUPFAM" id="SSF53955">
    <property type="entry name" value="Lysozyme-like"/>
    <property type="match status" value="1"/>
</dbReference>
<protein>
    <recommendedName>
        <fullName evidence="4">Phage tail lysozyme domain-containing protein</fullName>
    </recommendedName>
</protein>
<proteinExistence type="predicted"/>
<evidence type="ECO:0000313" key="3">
    <source>
        <dbReference type="Proteomes" id="UP000528286"/>
    </source>
</evidence>
<evidence type="ECO:0000313" key="2">
    <source>
        <dbReference type="EMBL" id="MBB4064730.1"/>
    </source>
</evidence>
<feature type="region of interest" description="Disordered" evidence="1">
    <location>
        <begin position="575"/>
        <end position="595"/>
    </location>
</feature>
<evidence type="ECO:0008006" key="4">
    <source>
        <dbReference type="Google" id="ProtNLM"/>
    </source>
</evidence>
<comment type="caution">
    <text evidence="2">The sequence shown here is derived from an EMBL/GenBank/DDBJ whole genome shotgun (WGS) entry which is preliminary data.</text>
</comment>
<dbReference type="RefSeq" id="WP_183365982.1">
    <property type="nucleotide sequence ID" value="NZ_JACIEZ010000003.1"/>
</dbReference>
<organism evidence="2 3">
    <name type="scientific">Gellertiella hungarica</name>
    <dbReference type="NCBI Taxonomy" id="1572859"/>
    <lineage>
        <taxon>Bacteria</taxon>
        <taxon>Pseudomonadati</taxon>
        <taxon>Pseudomonadota</taxon>
        <taxon>Alphaproteobacteria</taxon>
        <taxon>Hyphomicrobiales</taxon>
        <taxon>Rhizobiaceae</taxon>
        <taxon>Gellertiella</taxon>
    </lineage>
</organism>